<evidence type="ECO:0000313" key="2">
    <source>
        <dbReference type="EMBL" id="OBZ66971.1"/>
    </source>
</evidence>
<dbReference type="EMBL" id="LUGG01000027">
    <property type="protein sequence ID" value="OBZ66971.1"/>
    <property type="molecule type" value="Genomic_DNA"/>
</dbReference>
<dbReference type="PROSITE" id="PS51257">
    <property type="entry name" value="PROKAR_LIPOPROTEIN"/>
    <property type="match status" value="1"/>
</dbReference>
<comment type="caution">
    <text evidence="2">The sequence shown here is derived from an EMBL/GenBank/DDBJ whole genome shotgun (WGS) entry which is preliminary data.</text>
</comment>
<sequence>MRTTSCAITPELFDRAPMDIPMVPCISLACNPHAPRICIFPSHLPHALSLRALDSPSVARPISASHENADEDLSIYPNIVRRDFSEQIFTHSPKFDGRPKAVAISVTQRVHERILVESTDSIVLGWPELHTMNIHGWKLHIDGSIFGPVAEDLGQDPDKWDAYRRAVIDKFPFVSRYEDAWPIARYAKGHLSYESRRRPKDIGAAAAERKQDQNIGPHRYHPYKESDNDEYIPTNISSVGKDVKPTTQDVQIPNMPMTRSRRAQGSLPFKHRSQHSNGDERELGKNAAGPKRQPRFNHAVSIEGTSTSSSSSKLTGDFDAVKAFLHDLSPPMVILAPKFWDAGIITLEHVRAVARMPKEQRDILLKDEMRLTRFESVSIYMGLDALQDSR</sequence>
<dbReference type="Proteomes" id="UP000092993">
    <property type="component" value="Unassembled WGS sequence"/>
</dbReference>
<organism evidence="2 3">
    <name type="scientific">Grifola frondosa</name>
    <name type="common">Maitake</name>
    <name type="synonym">Polyporus frondosus</name>
    <dbReference type="NCBI Taxonomy" id="5627"/>
    <lineage>
        <taxon>Eukaryota</taxon>
        <taxon>Fungi</taxon>
        <taxon>Dikarya</taxon>
        <taxon>Basidiomycota</taxon>
        <taxon>Agaricomycotina</taxon>
        <taxon>Agaricomycetes</taxon>
        <taxon>Polyporales</taxon>
        <taxon>Grifolaceae</taxon>
        <taxon>Grifola</taxon>
    </lineage>
</organism>
<keyword evidence="3" id="KW-1185">Reference proteome</keyword>
<accession>A0A1C7LQE1</accession>
<gene>
    <name evidence="2" type="ORF">A0H81_13197</name>
</gene>
<proteinExistence type="predicted"/>
<dbReference type="OrthoDB" id="2801937at2759"/>
<protein>
    <submittedName>
        <fullName evidence="2">Uncharacterized protein</fullName>
    </submittedName>
</protein>
<evidence type="ECO:0000256" key="1">
    <source>
        <dbReference type="SAM" id="MobiDB-lite"/>
    </source>
</evidence>
<evidence type="ECO:0000313" key="3">
    <source>
        <dbReference type="Proteomes" id="UP000092993"/>
    </source>
</evidence>
<dbReference type="AlphaFoldDB" id="A0A1C7LQE1"/>
<reference evidence="2 3" key="1">
    <citation type="submission" date="2016-03" db="EMBL/GenBank/DDBJ databases">
        <title>Whole genome sequencing of Grifola frondosa 9006-11.</title>
        <authorList>
            <person name="Min B."/>
            <person name="Park H."/>
            <person name="Kim J.-G."/>
            <person name="Cho H."/>
            <person name="Oh Y.-L."/>
            <person name="Kong W.-S."/>
            <person name="Choi I.-G."/>
        </authorList>
    </citation>
    <scope>NUCLEOTIDE SEQUENCE [LARGE SCALE GENOMIC DNA]</scope>
    <source>
        <strain evidence="2 3">9006-11</strain>
    </source>
</reference>
<feature type="region of interest" description="Disordered" evidence="1">
    <location>
        <begin position="195"/>
        <end position="296"/>
    </location>
</feature>
<name>A0A1C7LQE1_GRIFR</name>